<evidence type="ECO:0008006" key="7">
    <source>
        <dbReference type="Google" id="ProtNLM"/>
    </source>
</evidence>
<accession>A0A498JPF6</accession>
<protein>
    <recommendedName>
        <fullName evidence="7">WAT1-related protein</fullName>
    </recommendedName>
</protein>
<dbReference type="InterPro" id="IPR030184">
    <property type="entry name" value="WAT1-related"/>
</dbReference>
<feature type="transmembrane region" description="Helical" evidence="4">
    <location>
        <begin position="68"/>
        <end position="92"/>
    </location>
</feature>
<organism evidence="5 6">
    <name type="scientific">Malus domestica</name>
    <name type="common">Apple</name>
    <name type="synonym">Pyrus malus</name>
    <dbReference type="NCBI Taxonomy" id="3750"/>
    <lineage>
        <taxon>Eukaryota</taxon>
        <taxon>Viridiplantae</taxon>
        <taxon>Streptophyta</taxon>
        <taxon>Embryophyta</taxon>
        <taxon>Tracheophyta</taxon>
        <taxon>Spermatophyta</taxon>
        <taxon>Magnoliopsida</taxon>
        <taxon>eudicotyledons</taxon>
        <taxon>Gunneridae</taxon>
        <taxon>Pentapetalae</taxon>
        <taxon>rosids</taxon>
        <taxon>fabids</taxon>
        <taxon>Rosales</taxon>
        <taxon>Rosaceae</taxon>
        <taxon>Amygdaloideae</taxon>
        <taxon>Maleae</taxon>
        <taxon>Malus</taxon>
    </lineage>
</organism>
<evidence type="ECO:0000256" key="4">
    <source>
        <dbReference type="SAM" id="Phobius"/>
    </source>
</evidence>
<sequence length="265" mass="30846">HLKINEIKYVNAGTTDYKQTVNWTGKNLAPKDKEAWAKGLFTKRKTYNYFPCREHAFSLGFLVLWCQILANPVYCLLAIGCPRIGIFYLINLQENIMEKYDIEALWLATIVRFSTMIPSLVIALATTHGRAYKWVMGWDFNTFCWVFAGICAGLGQYLGTTLTKKTIATFVSSFTPISMILVIGLSAMIVHDRIKKPSIGGVIMIVIRLCIFHWREYRSTSKEGAQAEKERLRWRLNLRRRFELWRRLELMRRDLMHVQKDEHSV</sequence>
<keyword evidence="2 4" id="KW-1133">Transmembrane helix</keyword>
<keyword evidence="6" id="KW-1185">Reference proteome</keyword>
<dbReference type="AlphaFoldDB" id="A0A498JPF6"/>
<evidence type="ECO:0000313" key="5">
    <source>
        <dbReference type="EMBL" id="RXH96787.1"/>
    </source>
</evidence>
<keyword evidence="1 4" id="KW-0812">Transmembrane</keyword>
<evidence type="ECO:0000256" key="1">
    <source>
        <dbReference type="ARBA" id="ARBA00022692"/>
    </source>
</evidence>
<keyword evidence="3 4" id="KW-0472">Membrane</keyword>
<dbReference type="GO" id="GO:0022857">
    <property type="term" value="F:transmembrane transporter activity"/>
    <property type="evidence" value="ECO:0007669"/>
    <property type="project" value="InterPro"/>
</dbReference>
<dbReference type="PANTHER" id="PTHR31218">
    <property type="entry name" value="WAT1-RELATED PROTEIN"/>
    <property type="match status" value="1"/>
</dbReference>
<feature type="transmembrane region" description="Helical" evidence="4">
    <location>
        <begin position="170"/>
        <end position="191"/>
    </location>
</feature>
<feature type="non-terminal residue" evidence="5">
    <location>
        <position position="1"/>
    </location>
</feature>
<evidence type="ECO:0000256" key="3">
    <source>
        <dbReference type="ARBA" id="ARBA00023136"/>
    </source>
</evidence>
<comment type="caution">
    <text evidence="5">The sequence shown here is derived from an EMBL/GenBank/DDBJ whole genome shotgun (WGS) entry which is preliminary data.</text>
</comment>
<dbReference type="GO" id="GO:0016020">
    <property type="term" value="C:membrane"/>
    <property type="evidence" value="ECO:0007669"/>
    <property type="project" value="InterPro"/>
</dbReference>
<proteinExistence type="predicted"/>
<dbReference type="Proteomes" id="UP000290289">
    <property type="component" value="Chromosome 6"/>
</dbReference>
<evidence type="ECO:0000256" key="2">
    <source>
        <dbReference type="ARBA" id="ARBA00022989"/>
    </source>
</evidence>
<evidence type="ECO:0000313" key="6">
    <source>
        <dbReference type="Proteomes" id="UP000290289"/>
    </source>
</evidence>
<dbReference type="EMBL" id="RDQH01000332">
    <property type="protein sequence ID" value="RXH96787.1"/>
    <property type="molecule type" value="Genomic_DNA"/>
</dbReference>
<gene>
    <name evidence="5" type="ORF">DVH24_009629</name>
</gene>
<name>A0A498JPF6_MALDO</name>
<feature type="transmembrane region" description="Helical" evidence="4">
    <location>
        <begin position="104"/>
        <end position="126"/>
    </location>
</feature>
<reference evidence="5 6" key="1">
    <citation type="submission" date="2018-10" db="EMBL/GenBank/DDBJ databases">
        <title>A high-quality apple genome assembly.</title>
        <authorList>
            <person name="Hu J."/>
        </authorList>
    </citation>
    <scope>NUCLEOTIDE SEQUENCE [LARGE SCALE GENOMIC DNA]</scope>
    <source>
        <strain evidence="6">cv. HFTH1</strain>
        <tissue evidence="5">Young leaf</tissue>
    </source>
</reference>
<feature type="transmembrane region" description="Helical" evidence="4">
    <location>
        <begin position="138"/>
        <end position="158"/>
    </location>
</feature>